<proteinExistence type="predicted"/>
<keyword evidence="6" id="KW-1185">Reference proteome</keyword>
<dbReference type="Pfam" id="PF00392">
    <property type="entry name" value="GntR"/>
    <property type="match status" value="1"/>
</dbReference>
<feature type="domain" description="HTH gntR-type" evidence="4">
    <location>
        <begin position="7"/>
        <end position="74"/>
    </location>
</feature>
<keyword evidence="3" id="KW-0804">Transcription</keyword>
<dbReference type="Gene3D" id="1.10.10.10">
    <property type="entry name" value="Winged helix-like DNA-binding domain superfamily/Winged helix DNA-binding domain"/>
    <property type="match status" value="1"/>
</dbReference>
<name>A0ABV4SQQ6_9ACTN</name>
<dbReference type="SUPFAM" id="SSF48008">
    <property type="entry name" value="GntR ligand-binding domain-like"/>
    <property type="match status" value="1"/>
</dbReference>
<protein>
    <submittedName>
        <fullName evidence="5">FadR/GntR family transcriptional regulator</fullName>
    </submittedName>
</protein>
<dbReference type="SMART" id="SM00895">
    <property type="entry name" value="FCD"/>
    <property type="match status" value="1"/>
</dbReference>
<dbReference type="InterPro" id="IPR036388">
    <property type="entry name" value="WH-like_DNA-bd_sf"/>
</dbReference>
<dbReference type="PANTHER" id="PTHR43537:SF44">
    <property type="entry name" value="GNTR FAMILY REGULATORY PROTEIN"/>
    <property type="match status" value="1"/>
</dbReference>
<dbReference type="EMBL" id="JBGOSP010000017">
    <property type="protein sequence ID" value="MFA3840440.1"/>
    <property type="molecule type" value="Genomic_DNA"/>
</dbReference>
<gene>
    <name evidence="5" type="ORF">ACEG43_30345</name>
</gene>
<organism evidence="5 6">
    <name type="scientific">Streptomyces aureus</name>
    <dbReference type="NCBI Taxonomy" id="193461"/>
    <lineage>
        <taxon>Bacteria</taxon>
        <taxon>Bacillati</taxon>
        <taxon>Actinomycetota</taxon>
        <taxon>Actinomycetes</taxon>
        <taxon>Kitasatosporales</taxon>
        <taxon>Streptomycetaceae</taxon>
        <taxon>Streptomyces</taxon>
    </lineage>
</organism>
<evidence type="ECO:0000259" key="4">
    <source>
        <dbReference type="PROSITE" id="PS50949"/>
    </source>
</evidence>
<dbReference type="InterPro" id="IPR036390">
    <property type="entry name" value="WH_DNA-bd_sf"/>
</dbReference>
<dbReference type="InterPro" id="IPR011711">
    <property type="entry name" value="GntR_C"/>
</dbReference>
<evidence type="ECO:0000256" key="3">
    <source>
        <dbReference type="ARBA" id="ARBA00023163"/>
    </source>
</evidence>
<evidence type="ECO:0000313" key="6">
    <source>
        <dbReference type="Proteomes" id="UP001571476"/>
    </source>
</evidence>
<keyword evidence="1" id="KW-0805">Transcription regulation</keyword>
<comment type="caution">
    <text evidence="5">The sequence shown here is derived from an EMBL/GenBank/DDBJ whole genome shotgun (WGS) entry which is preliminary data.</text>
</comment>
<evidence type="ECO:0000313" key="5">
    <source>
        <dbReference type="EMBL" id="MFA3840440.1"/>
    </source>
</evidence>
<dbReference type="Proteomes" id="UP001571476">
    <property type="component" value="Unassembled WGS sequence"/>
</dbReference>
<dbReference type="InterPro" id="IPR008920">
    <property type="entry name" value="TF_FadR/GntR_C"/>
</dbReference>
<sequence length="242" mass="25535">MVSYAGRGVHGGVVESLGSRVVGGEVAVGATLDPRTLVDSMGVSLTVIREALKVLAGKGLVASRQKRGTFVRPRTEWNVLDADVIRWRIQGGEADAVLRDLAEMRSIVEPAAVRRAAERRTEQQLSDLEAALDRMARAGDDAAEAVAADSDFHHALLVASGNEMLAMLHDLMAPALRARDSIVHGEHGCADDPVPSHRAVLDAIRDGDAARSGAAMADLLAKADRDLDLAVRGQARAVSGQG</sequence>
<keyword evidence="2" id="KW-0238">DNA-binding</keyword>
<dbReference type="PANTHER" id="PTHR43537">
    <property type="entry name" value="TRANSCRIPTIONAL REGULATOR, GNTR FAMILY"/>
    <property type="match status" value="1"/>
</dbReference>
<reference evidence="5 6" key="1">
    <citation type="submission" date="2024-08" db="EMBL/GenBank/DDBJ databases">
        <title>Genome sequence of Streptomyces aureus CACIA-1.46HGO.</title>
        <authorList>
            <person name="Evangelista-Martinez Z."/>
        </authorList>
    </citation>
    <scope>NUCLEOTIDE SEQUENCE [LARGE SCALE GENOMIC DNA]</scope>
    <source>
        <strain evidence="5 6">CACIA-1.46HGO</strain>
    </source>
</reference>
<dbReference type="PROSITE" id="PS50949">
    <property type="entry name" value="HTH_GNTR"/>
    <property type="match status" value="1"/>
</dbReference>
<dbReference type="SUPFAM" id="SSF46785">
    <property type="entry name" value="Winged helix' DNA-binding domain"/>
    <property type="match status" value="1"/>
</dbReference>
<dbReference type="SMART" id="SM00345">
    <property type="entry name" value="HTH_GNTR"/>
    <property type="match status" value="1"/>
</dbReference>
<dbReference type="Gene3D" id="1.20.120.530">
    <property type="entry name" value="GntR ligand-binding domain-like"/>
    <property type="match status" value="1"/>
</dbReference>
<dbReference type="InterPro" id="IPR000524">
    <property type="entry name" value="Tscrpt_reg_HTH_GntR"/>
</dbReference>
<evidence type="ECO:0000256" key="1">
    <source>
        <dbReference type="ARBA" id="ARBA00023015"/>
    </source>
</evidence>
<dbReference type="Pfam" id="PF07729">
    <property type="entry name" value="FCD"/>
    <property type="match status" value="1"/>
</dbReference>
<accession>A0ABV4SQQ6</accession>
<evidence type="ECO:0000256" key="2">
    <source>
        <dbReference type="ARBA" id="ARBA00023125"/>
    </source>
</evidence>
<dbReference type="RefSeq" id="WP_372564975.1">
    <property type="nucleotide sequence ID" value="NZ_JBGOSP010000017.1"/>
</dbReference>